<dbReference type="SUPFAM" id="SSF53098">
    <property type="entry name" value="Ribonuclease H-like"/>
    <property type="match status" value="1"/>
</dbReference>
<dbReference type="Pfam" id="PF05699">
    <property type="entry name" value="Dimer_Tnp_hAT"/>
    <property type="match status" value="1"/>
</dbReference>
<evidence type="ECO:0000256" key="3">
    <source>
        <dbReference type="ARBA" id="ARBA00022771"/>
    </source>
</evidence>
<evidence type="ECO:0000256" key="1">
    <source>
        <dbReference type="ARBA" id="ARBA00004123"/>
    </source>
</evidence>
<dbReference type="PANTHER" id="PTHR46481">
    <property type="entry name" value="ZINC FINGER BED DOMAIN-CONTAINING PROTEIN 4"/>
    <property type="match status" value="1"/>
</dbReference>
<dbReference type="InterPro" id="IPR008906">
    <property type="entry name" value="HATC_C_dom"/>
</dbReference>
<evidence type="ECO:0000313" key="7">
    <source>
        <dbReference type="EMBL" id="KAK3933103.1"/>
    </source>
</evidence>
<feature type="non-terminal residue" evidence="7">
    <location>
        <position position="303"/>
    </location>
</feature>
<dbReference type="Proteomes" id="UP001219518">
    <property type="component" value="Unassembled WGS sequence"/>
</dbReference>
<comment type="caution">
    <text evidence="7">The sequence shown here is derived from an EMBL/GenBank/DDBJ whole genome shotgun (WGS) entry which is preliminary data.</text>
</comment>
<sequence length="303" mass="34320">MTEAKCLKLIQEVRTWWNSAFYMLERYLQLEEHVTAVLLKLQRERGATKRKPPKMISPDKVNILVEIRDLLRPLEEATKMLSKEKDCTLSNVIPLVYGLQQDIEKFLPTEPLSFNVKEKLISEISRGFSGIEFLHPYAAATFLDPRYKKFVFQNPRAASMIVNSLSTRVSQMVAEAGRVLEQQLTAEPEAETSSSSGIWSAVDDLLRRTSVGAIDQEAASPVPSQMKAYLCSPVVDRRTHPDPLAVWDSMKVGSEQLYEIAMEYLILMATSTASERLFSHAGSVKTTKRNRLSPKHLNMIVFL</sequence>
<accession>A0AAE1I539</accession>
<evidence type="ECO:0000259" key="6">
    <source>
        <dbReference type="Pfam" id="PF05699"/>
    </source>
</evidence>
<protein>
    <submittedName>
        <fullName evidence="7">Zinc finger BED domain-containing protein 4</fullName>
    </submittedName>
</protein>
<keyword evidence="8" id="KW-1185">Reference proteome</keyword>
<name>A0AAE1I539_9NEOP</name>
<evidence type="ECO:0000256" key="5">
    <source>
        <dbReference type="ARBA" id="ARBA00023242"/>
    </source>
</evidence>
<reference evidence="7" key="1">
    <citation type="submission" date="2021-07" db="EMBL/GenBank/DDBJ databases">
        <authorList>
            <person name="Catto M.A."/>
            <person name="Jacobson A."/>
            <person name="Kennedy G."/>
            <person name="Labadie P."/>
            <person name="Hunt B.G."/>
            <person name="Srinivasan R."/>
        </authorList>
    </citation>
    <scope>NUCLEOTIDE SEQUENCE</scope>
    <source>
        <strain evidence="7">PL_HMW_Pooled</strain>
        <tissue evidence="7">Head</tissue>
    </source>
</reference>
<dbReference type="GO" id="GO:0046983">
    <property type="term" value="F:protein dimerization activity"/>
    <property type="evidence" value="ECO:0007669"/>
    <property type="project" value="InterPro"/>
</dbReference>
<comment type="subcellular location">
    <subcellularLocation>
        <location evidence="1">Nucleus</location>
    </subcellularLocation>
</comment>
<dbReference type="InterPro" id="IPR012337">
    <property type="entry name" value="RNaseH-like_sf"/>
</dbReference>
<evidence type="ECO:0000313" key="8">
    <source>
        <dbReference type="Proteomes" id="UP001219518"/>
    </source>
</evidence>
<evidence type="ECO:0000256" key="4">
    <source>
        <dbReference type="ARBA" id="ARBA00022833"/>
    </source>
</evidence>
<organism evidence="7 8">
    <name type="scientific">Frankliniella fusca</name>
    <dbReference type="NCBI Taxonomy" id="407009"/>
    <lineage>
        <taxon>Eukaryota</taxon>
        <taxon>Metazoa</taxon>
        <taxon>Ecdysozoa</taxon>
        <taxon>Arthropoda</taxon>
        <taxon>Hexapoda</taxon>
        <taxon>Insecta</taxon>
        <taxon>Pterygota</taxon>
        <taxon>Neoptera</taxon>
        <taxon>Paraneoptera</taxon>
        <taxon>Thysanoptera</taxon>
        <taxon>Terebrantia</taxon>
        <taxon>Thripoidea</taxon>
        <taxon>Thripidae</taxon>
        <taxon>Frankliniella</taxon>
    </lineage>
</organism>
<keyword evidence="3" id="KW-0863">Zinc-finger</keyword>
<dbReference type="AlphaFoldDB" id="A0AAE1I539"/>
<dbReference type="InterPro" id="IPR052035">
    <property type="entry name" value="ZnF_BED_domain_contain"/>
</dbReference>
<keyword evidence="5" id="KW-0539">Nucleus</keyword>
<dbReference type="EMBL" id="JAHWGI010001443">
    <property type="protein sequence ID" value="KAK3933103.1"/>
    <property type="molecule type" value="Genomic_DNA"/>
</dbReference>
<dbReference type="GO" id="GO:0005634">
    <property type="term" value="C:nucleus"/>
    <property type="evidence" value="ECO:0007669"/>
    <property type="project" value="UniProtKB-SubCell"/>
</dbReference>
<dbReference type="PANTHER" id="PTHR46481:SF10">
    <property type="entry name" value="ZINC FINGER BED DOMAIN-CONTAINING PROTEIN 39"/>
    <property type="match status" value="1"/>
</dbReference>
<keyword evidence="4" id="KW-0862">Zinc</keyword>
<evidence type="ECO:0000256" key="2">
    <source>
        <dbReference type="ARBA" id="ARBA00022723"/>
    </source>
</evidence>
<reference evidence="7" key="2">
    <citation type="journal article" date="2023" name="BMC Genomics">
        <title>Pest status, molecular evolution, and epigenetic factors derived from the genome assembly of Frankliniella fusca, a thysanopteran phytovirus vector.</title>
        <authorList>
            <person name="Catto M.A."/>
            <person name="Labadie P.E."/>
            <person name="Jacobson A.L."/>
            <person name="Kennedy G.G."/>
            <person name="Srinivasan R."/>
            <person name="Hunt B.G."/>
        </authorList>
    </citation>
    <scope>NUCLEOTIDE SEQUENCE</scope>
    <source>
        <strain evidence="7">PL_HMW_Pooled</strain>
    </source>
</reference>
<dbReference type="GO" id="GO:0008270">
    <property type="term" value="F:zinc ion binding"/>
    <property type="evidence" value="ECO:0007669"/>
    <property type="project" value="UniProtKB-KW"/>
</dbReference>
<feature type="domain" description="HAT C-terminal dimerisation" evidence="6">
    <location>
        <begin position="228"/>
        <end position="303"/>
    </location>
</feature>
<gene>
    <name evidence="7" type="ORF">KUF71_017364</name>
</gene>
<keyword evidence="2" id="KW-0479">Metal-binding</keyword>
<proteinExistence type="predicted"/>